<evidence type="ECO:0000313" key="3">
    <source>
        <dbReference type="Proteomes" id="UP000316714"/>
    </source>
</evidence>
<dbReference type="EMBL" id="SIHJ01000001">
    <property type="protein sequence ID" value="TWT37454.1"/>
    <property type="molecule type" value="Genomic_DNA"/>
</dbReference>
<evidence type="ECO:0000313" key="2">
    <source>
        <dbReference type="EMBL" id="TWT37454.1"/>
    </source>
</evidence>
<accession>A0A5C5VFN6</accession>
<sequence>MRKAILTFLKSEDGPTAVEYAVMLAMIVIACLGAVQGMANATADSFDDSAAHLNSVLGS</sequence>
<gene>
    <name evidence="2" type="ORF">KOR34_24050</name>
</gene>
<name>A0A5C5VFN6_9BACT</name>
<reference evidence="2 3" key="1">
    <citation type="submission" date="2019-02" db="EMBL/GenBank/DDBJ databases">
        <title>Deep-cultivation of Planctomycetes and their phenomic and genomic characterization uncovers novel biology.</title>
        <authorList>
            <person name="Wiegand S."/>
            <person name="Jogler M."/>
            <person name="Boedeker C."/>
            <person name="Pinto D."/>
            <person name="Vollmers J."/>
            <person name="Rivas-Marin E."/>
            <person name="Kohn T."/>
            <person name="Peeters S.H."/>
            <person name="Heuer A."/>
            <person name="Rast P."/>
            <person name="Oberbeckmann S."/>
            <person name="Bunk B."/>
            <person name="Jeske O."/>
            <person name="Meyerdierks A."/>
            <person name="Storesund J.E."/>
            <person name="Kallscheuer N."/>
            <person name="Luecker S."/>
            <person name="Lage O.M."/>
            <person name="Pohl T."/>
            <person name="Merkel B.J."/>
            <person name="Hornburger P."/>
            <person name="Mueller R.-W."/>
            <person name="Bruemmer F."/>
            <person name="Labrenz M."/>
            <person name="Spormann A.M."/>
            <person name="Op Den Camp H."/>
            <person name="Overmann J."/>
            <person name="Amann R."/>
            <person name="Jetten M.S.M."/>
            <person name="Mascher T."/>
            <person name="Medema M.H."/>
            <person name="Devos D.P."/>
            <person name="Kaster A.-K."/>
            <person name="Ovreas L."/>
            <person name="Rohde M."/>
            <person name="Galperin M.Y."/>
            <person name="Jogler C."/>
        </authorList>
    </citation>
    <scope>NUCLEOTIDE SEQUENCE [LARGE SCALE GENOMIC DNA]</scope>
    <source>
        <strain evidence="2 3">KOR34</strain>
    </source>
</reference>
<dbReference type="AlphaFoldDB" id="A0A5C5VFN6"/>
<keyword evidence="3" id="KW-1185">Reference proteome</keyword>
<proteinExistence type="predicted"/>
<keyword evidence="1" id="KW-1133">Transmembrane helix</keyword>
<comment type="caution">
    <text evidence="2">The sequence shown here is derived from an EMBL/GenBank/DDBJ whole genome shotgun (WGS) entry which is preliminary data.</text>
</comment>
<feature type="transmembrane region" description="Helical" evidence="1">
    <location>
        <begin position="20"/>
        <end position="39"/>
    </location>
</feature>
<dbReference type="RefSeq" id="WP_146564789.1">
    <property type="nucleotide sequence ID" value="NZ_SIHJ01000001.1"/>
</dbReference>
<dbReference type="PROSITE" id="PS51257">
    <property type="entry name" value="PROKAR_LIPOPROTEIN"/>
    <property type="match status" value="1"/>
</dbReference>
<organism evidence="2 3">
    <name type="scientific">Posidoniimonas corsicana</name>
    <dbReference type="NCBI Taxonomy" id="1938618"/>
    <lineage>
        <taxon>Bacteria</taxon>
        <taxon>Pseudomonadati</taxon>
        <taxon>Planctomycetota</taxon>
        <taxon>Planctomycetia</taxon>
        <taxon>Pirellulales</taxon>
        <taxon>Lacipirellulaceae</taxon>
        <taxon>Posidoniimonas</taxon>
    </lineage>
</organism>
<keyword evidence="1" id="KW-0812">Transmembrane</keyword>
<evidence type="ECO:0000256" key="1">
    <source>
        <dbReference type="SAM" id="Phobius"/>
    </source>
</evidence>
<dbReference type="Proteomes" id="UP000316714">
    <property type="component" value="Unassembled WGS sequence"/>
</dbReference>
<dbReference type="OrthoDB" id="286040at2"/>
<keyword evidence="1" id="KW-0472">Membrane</keyword>
<protein>
    <submittedName>
        <fullName evidence="2">Flp/Fap pilin component</fullName>
    </submittedName>
</protein>